<name>A0A6P1NUQ4_9BACT</name>
<protein>
    <recommendedName>
        <fullName evidence="3">Lipoprotein</fullName>
    </recommendedName>
</protein>
<proteinExistence type="predicted"/>
<sequence length="184" mass="21544">MINRLFQILSFLIFGLTSSGCTVDYLDYYQHLESPDGKFNYCLYSDVGIGDPGFYVLKLEKGINPEELPIKWSFKDGISDRDDNWIRSRTVLYNYDEASLFTSNPSIELKDNRFLVFSRGGYQMGLYDIKLDNDTINSVSPWNEWYSQSTLSTNDKDKEEEEYGKWIERNLDIPIKSYIKNNQQ</sequence>
<dbReference type="KEGG" id="nib:GU926_00475"/>
<keyword evidence="2" id="KW-1185">Reference proteome</keyword>
<dbReference type="EMBL" id="CP047897">
    <property type="protein sequence ID" value="QHL85999.1"/>
    <property type="molecule type" value="Genomic_DNA"/>
</dbReference>
<evidence type="ECO:0008006" key="3">
    <source>
        <dbReference type="Google" id="ProtNLM"/>
    </source>
</evidence>
<organism evidence="1 2">
    <name type="scientific">Nibribacter ruber</name>
    <dbReference type="NCBI Taxonomy" id="2698458"/>
    <lineage>
        <taxon>Bacteria</taxon>
        <taxon>Pseudomonadati</taxon>
        <taxon>Bacteroidota</taxon>
        <taxon>Cytophagia</taxon>
        <taxon>Cytophagales</taxon>
        <taxon>Hymenobacteraceae</taxon>
        <taxon>Nibribacter</taxon>
    </lineage>
</organism>
<dbReference type="PROSITE" id="PS51257">
    <property type="entry name" value="PROKAR_LIPOPROTEIN"/>
    <property type="match status" value="1"/>
</dbReference>
<accession>A0A6P1NUQ4</accession>
<gene>
    <name evidence="1" type="ORF">GU926_00475</name>
</gene>
<reference evidence="1 2" key="1">
    <citation type="submission" date="2020-01" db="EMBL/GenBank/DDBJ databases">
        <authorList>
            <person name="Kim M."/>
        </authorList>
    </citation>
    <scope>NUCLEOTIDE SEQUENCE [LARGE SCALE GENOMIC DNA]</scope>
    <source>
        <strain evidence="1 2">BT10</strain>
    </source>
</reference>
<dbReference type="AlphaFoldDB" id="A0A6P1NUQ4"/>
<dbReference type="RefSeq" id="WP_160687976.1">
    <property type="nucleotide sequence ID" value="NZ_CP047897.1"/>
</dbReference>
<dbReference type="Proteomes" id="UP000464214">
    <property type="component" value="Chromosome"/>
</dbReference>
<evidence type="ECO:0000313" key="2">
    <source>
        <dbReference type="Proteomes" id="UP000464214"/>
    </source>
</evidence>
<evidence type="ECO:0000313" key="1">
    <source>
        <dbReference type="EMBL" id="QHL85999.1"/>
    </source>
</evidence>